<dbReference type="AlphaFoldDB" id="A0A7M3MIH6"/>
<proteinExistence type="inferred from homology"/>
<evidence type="ECO:0000256" key="1">
    <source>
        <dbReference type="ARBA" id="ARBA00003159"/>
    </source>
</evidence>
<keyword evidence="5" id="KW-1003">Cell membrane</keyword>
<evidence type="ECO:0000313" key="12">
    <source>
        <dbReference type="EMBL" id="TVM19483.1"/>
    </source>
</evidence>
<dbReference type="InterPro" id="IPR000515">
    <property type="entry name" value="MetI-like"/>
</dbReference>
<feature type="transmembrane region" description="Helical" evidence="10">
    <location>
        <begin position="110"/>
        <end position="129"/>
    </location>
</feature>
<dbReference type="PANTHER" id="PTHR30614:SF20">
    <property type="entry name" value="GLUTAMINE TRANSPORT SYSTEM PERMEASE PROTEIN GLNP"/>
    <property type="match status" value="1"/>
</dbReference>
<keyword evidence="4 10" id="KW-0813">Transport</keyword>
<dbReference type="Pfam" id="PF00528">
    <property type="entry name" value="BPD_transp_1"/>
    <property type="match status" value="1"/>
</dbReference>
<comment type="similarity">
    <text evidence="3">Belongs to the binding-protein-dependent transport system permease family. HisMQ subfamily.</text>
</comment>
<evidence type="ECO:0000256" key="10">
    <source>
        <dbReference type="RuleBase" id="RU363032"/>
    </source>
</evidence>
<keyword evidence="13" id="KW-1185">Reference proteome</keyword>
<dbReference type="PANTHER" id="PTHR30614">
    <property type="entry name" value="MEMBRANE COMPONENT OF AMINO ACID ABC TRANSPORTER"/>
    <property type="match status" value="1"/>
</dbReference>
<evidence type="ECO:0000256" key="7">
    <source>
        <dbReference type="ARBA" id="ARBA00022970"/>
    </source>
</evidence>
<dbReference type="NCBIfam" id="TIGR01726">
    <property type="entry name" value="HEQRo_perm_3TM"/>
    <property type="match status" value="1"/>
</dbReference>
<feature type="transmembrane region" description="Helical" evidence="10">
    <location>
        <begin position="69"/>
        <end position="89"/>
    </location>
</feature>
<evidence type="ECO:0000256" key="6">
    <source>
        <dbReference type="ARBA" id="ARBA00022692"/>
    </source>
</evidence>
<keyword evidence="8 10" id="KW-1133">Transmembrane helix</keyword>
<feature type="transmembrane region" description="Helical" evidence="10">
    <location>
        <begin position="7"/>
        <end position="29"/>
    </location>
</feature>
<name>A0A7M3MIH6_9BACT</name>
<evidence type="ECO:0000313" key="13">
    <source>
        <dbReference type="Proteomes" id="UP000448292"/>
    </source>
</evidence>
<gene>
    <name evidence="12" type="ORF">DPQ33_03760</name>
</gene>
<dbReference type="GO" id="GO:0043190">
    <property type="term" value="C:ATP-binding cassette (ABC) transporter complex"/>
    <property type="evidence" value="ECO:0007669"/>
    <property type="project" value="InterPro"/>
</dbReference>
<dbReference type="PROSITE" id="PS50928">
    <property type="entry name" value="ABC_TM1"/>
    <property type="match status" value="1"/>
</dbReference>
<dbReference type="InterPro" id="IPR043429">
    <property type="entry name" value="ArtM/GltK/GlnP/TcyL/YhdX-like"/>
</dbReference>
<feature type="domain" description="ABC transmembrane type-1" evidence="11">
    <location>
        <begin position="65"/>
        <end position="281"/>
    </location>
</feature>
<evidence type="ECO:0000256" key="3">
    <source>
        <dbReference type="ARBA" id="ARBA00010072"/>
    </source>
</evidence>
<dbReference type="EMBL" id="QMIE01000002">
    <property type="protein sequence ID" value="TVM19483.1"/>
    <property type="molecule type" value="Genomic_DNA"/>
</dbReference>
<evidence type="ECO:0000256" key="5">
    <source>
        <dbReference type="ARBA" id="ARBA00022475"/>
    </source>
</evidence>
<dbReference type="OrthoDB" id="5470298at2"/>
<evidence type="ECO:0000256" key="8">
    <source>
        <dbReference type="ARBA" id="ARBA00022989"/>
    </source>
</evidence>
<dbReference type="SUPFAM" id="SSF161098">
    <property type="entry name" value="MetI-like"/>
    <property type="match status" value="1"/>
</dbReference>
<comment type="function">
    <text evidence="1">Part of the binding-protein-dependent transport system for glutamine; probably responsible for the translocation of the substrate across the membrane.</text>
</comment>
<accession>A0A7M3MIH6</accession>
<organism evidence="12 13">
    <name type="scientific">Oceanidesulfovibrio indonesiensis</name>
    <dbReference type="NCBI Taxonomy" id="54767"/>
    <lineage>
        <taxon>Bacteria</taxon>
        <taxon>Pseudomonadati</taxon>
        <taxon>Thermodesulfobacteriota</taxon>
        <taxon>Desulfovibrionia</taxon>
        <taxon>Desulfovibrionales</taxon>
        <taxon>Desulfovibrionaceae</taxon>
        <taxon>Oceanidesulfovibrio</taxon>
    </lineage>
</organism>
<sequence length="293" mass="33178">MVRKVRIGLLDIILLILLAAGVGYLAYVVEARLEYTWRWEAIPKYLVRYDQEQGRWVANFLLEGLFTTIRISILATIMGSVLGLLMGLARTSRSGFLRLIGTGYVEFVRNLPPLVLVFIFYFFFSDYIAQVLGVEQLVRNAPEWLQSVMRVVLAEPSRFTAFLSAAITIALYEGAFITEIVRAGIQSVEHGQWEAAHALGLSRWQRLRHVILPQAFTRIVPPLAGQFISTIKDSSIVSVISVSELTFQGMELMAATYLTFEIWITVALLYFSMTFTLSMLARRLETRLARKLG</sequence>
<dbReference type="Proteomes" id="UP000448292">
    <property type="component" value="Unassembled WGS sequence"/>
</dbReference>
<dbReference type="GO" id="GO:0022857">
    <property type="term" value="F:transmembrane transporter activity"/>
    <property type="evidence" value="ECO:0007669"/>
    <property type="project" value="InterPro"/>
</dbReference>
<protein>
    <submittedName>
        <fullName evidence="12">Amino acid ABC transporter permease</fullName>
    </submittedName>
</protein>
<comment type="subcellular location">
    <subcellularLocation>
        <location evidence="2">Cell inner membrane</location>
        <topology evidence="2">Multi-pass membrane protein</topology>
    </subcellularLocation>
    <subcellularLocation>
        <location evidence="10">Cell membrane</location>
        <topology evidence="10">Multi-pass membrane protein</topology>
    </subcellularLocation>
</comment>
<evidence type="ECO:0000256" key="4">
    <source>
        <dbReference type="ARBA" id="ARBA00022448"/>
    </source>
</evidence>
<evidence type="ECO:0000256" key="9">
    <source>
        <dbReference type="ARBA" id="ARBA00023136"/>
    </source>
</evidence>
<keyword evidence="6 10" id="KW-0812">Transmembrane</keyword>
<dbReference type="InterPro" id="IPR035906">
    <property type="entry name" value="MetI-like_sf"/>
</dbReference>
<keyword evidence="7" id="KW-0029">Amino-acid transport</keyword>
<reference evidence="12 13" key="1">
    <citation type="submission" date="2018-06" db="EMBL/GenBank/DDBJ databases">
        <title>Complete genome of Desulfovibrio indonesiensis P37SLT.</title>
        <authorList>
            <person name="Crispim J.S."/>
            <person name="Vidigal P.M.P."/>
            <person name="Silva L.C.F."/>
            <person name="Laguardia C.N."/>
            <person name="Araujo L.C."/>
            <person name="Dias R.S."/>
            <person name="Sousa M.P."/>
            <person name="Paula S.O."/>
            <person name="Silva C."/>
        </authorList>
    </citation>
    <scope>NUCLEOTIDE SEQUENCE [LARGE SCALE GENOMIC DNA]</scope>
    <source>
        <strain evidence="12 13">P37SLT</strain>
    </source>
</reference>
<dbReference type="Gene3D" id="1.10.3720.10">
    <property type="entry name" value="MetI-like"/>
    <property type="match status" value="1"/>
</dbReference>
<dbReference type="GO" id="GO:0006865">
    <property type="term" value="P:amino acid transport"/>
    <property type="evidence" value="ECO:0007669"/>
    <property type="project" value="UniProtKB-KW"/>
</dbReference>
<dbReference type="CDD" id="cd06261">
    <property type="entry name" value="TM_PBP2"/>
    <property type="match status" value="1"/>
</dbReference>
<keyword evidence="9 10" id="KW-0472">Membrane</keyword>
<evidence type="ECO:0000259" key="11">
    <source>
        <dbReference type="PROSITE" id="PS50928"/>
    </source>
</evidence>
<comment type="caution">
    <text evidence="12">The sequence shown here is derived from an EMBL/GenBank/DDBJ whole genome shotgun (WGS) entry which is preliminary data.</text>
</comment>
<evidence type="ECO:0000256" key="2">
    <source>
        <dbReference type="ARBA" id="ARBA00004429"/>
    </source>
</evidence>
<feature type="transmembrane region" description="Helical" evidence="10">
    <location>
        <begin position="262"/>
        <end position="281"/>
    </location>
</feature>
<dbReference type="InterPro" id="IPR010065">
    <property type="entry name" value="AA_ABC_transptr_permease_3TM"/>
</dbReference>